<proteinExistence type="predicted"/>
<dbReference type="AlphaFoldDB" id="A0A4S8MZQ0"/>
<evidence type="ECO:0000259" key="1">
    <source>
        <dbReference type="Pfam" id="PF19802"/>
    </source>
</evidence>
<dbReference type="Pfam" id="PF19802">
    <property type="entry name" value="DUF6285"/>
    <property type="match status" value="1"/>
</dbReference>
<accession>A0A4S8MZQ0</accession>
<dbReference type="Proteomes" id="UP000307087">
    <property type="component" value="Unassembled WGS sequence"/>
</dbReference>
<dbReference type="RefSeq" id="WP_136564439.1">
    <property type="nucleotide sequence ID" value="NZ_BAABLS010000004.1"/>
</dbReference>
<name>A0A4S8MZQ0_9ACTN</name>
<feature type="domain" description="DUF6285" evidence="1">
    <location>
        <begin position="33"/>
        <end position="114"/>
    </location>
</feature>
<protein>
    <recommendedName>
        <fullName evidence="1">DUF6285 domain-containing protein</fullName>
    </recommendedName>
</protein>
<sequence>MTSTAVSVHDRPDPIELIDAVREYLDHPPPDAGRDRLHRRVASNVLTTVARQLAAAAEDEAVHRDRLAALGVRDNAALAALAAGMDEDDPRFPELVAALADWAEQKVRVSNPRYLETT</sequence>
<evidence type="ECO:0000313" key="2">
    <source>
        <dbReference type="EMBL" id="THV08825.1"/>
    </source>
</evidence>
<keyword evidence="3" id="KW-1185">Reference proteome</keyword>
<dbReference type="InterPro" id="IPR046252">
    <property type="entry name" value="DUF6285"/>
</dbReference>
<evidence type="ECO:0000313" key="3">
    <source>
        <dbReference type="Proteomes" id="UP000307087"/>
    </source>
</evidence>
<gene>
    <name evidence="2" type="ORF">E9934_18800</name>
</gene>
<dbReference type="OrthoDB" id="4626810at2"/>
<organism evidence="2 3">
    <name type="scientific">Nocardioides caeni</name>
    <dbReference type="NCBI Taxonomy" id="574700"/>
    <lineage>
        <taxon>Bacteria</taxon>
        <taxon>Bacillati</taxon>
        <taxon>Actinomycetota</taxon>
        <taxon>Actinomycetes</taxon>
        <taxon>Propionibacteriales</taxon>
        <taxon>Nocardioidaceae</taxon>
        <taxon>Nocardioides</taxon>
    </lineage>
</organism>
<reference evidence="2 3" key="1">
    <citation type="journal article" date="2009" name="Int. J. Syst. Evol. Microbiol.">
        <title>Nocardioides caeni sp. nov., isolated from wastewater.</title>
        <authorList>
            <person name="Yoon J.H."/>
            <person name="Kang S.J."/>
            <person name="Park S."/>
            <person name="Kim W."/>
            <person name="Oh T.K."/>
        </authorList>
    </citation>
    <scope>NUCLEOTIDE SEQUENCE [LARGE SCALE GENOMIC DNA]</scope>
    <source>
        <strain evidence="2 3">DSM 23134</strain>
    </source>
</reference>
<comment type="caution">
    <text evidence="2">The sequence shown here is derived from an EMBL/GenBank/DDBJ whole genome shotgun (WGS) entry which is preliminary data.</text>
</comment>
<dbReference type="EMBL" id="STGW01000024">
    <property type="protein sequence ID" value="THV08825.1"/>
    <property type="molecule type" value="Genomic_DNA"/>
</dbReference>